<keyword evidence="4" id="KW-1185">Reference proteome</keyword>
<organism evidence="3 4">
    <name type="scientific">Suillus discolor</name>
    <dbReference type="NCBI Taxonomy" id="1912936"/>
    <lineage>
        <taxon>Eukaryota</taxon>
        <taxon>Fungi</taxon>
        <taxon>Dikarya</taxon>
        <taxon>Basidiomycota</taxon>
        <taxon>Agaricomycotina</taxon>
        <taxon>Agaricomycetes</taxon>
        <taxon>Agaricomycetidae</taxon>
        <taxon>Boletales</taxon>
        <taxon>Suillineae</taxon>
        <taxon>Suillaceae</taxon>
        <taxon>Suillus</taxon>
    </lineage>
</organism>
<dbReference type="GeneID" id="64704753"/>
<dbReference type="Proteomes" id="UP000823399">
    <property type="component" value="Unassembled WGS sequence"/>
</dbReference>
<dbReference type="InterPro" id="IPR011009">
    <property type="entry name" value="Kinase-like_dom_sf"/>
</dbReference>
<feature type="region of interest" description="Disordered" evidence="1">
    <location>
        <begin position="137"/>
        <end position="160"/>
    </location>
</feature>
<dbReference type="InterPro" id="IPR040976">
    <property type="entry name" value="Pkinase_fungal"/>
</dbReference>
<protein>
    <recommendedName>
        <fullName evidence="2">Fungal-type protein kinase domain-containing protein</fullName>
    </recommendedName>
</protein>
<feature type="domain" description="Fungal-type protein kinase" evidence="2">
    <location>
        <begin position="221"/>
        <end position="330"/>
    </location>
</feature>
<accession>A0A9P7JMJ2</accession>
<dbReference type="OrthoDB" id="5584477at2759"/>
<dbReference type="PANTHER" id="PTHR38248">
    <property type="entry name" value="FUNK1 6"/>
    <property type="match status" value="1"/>
</dbReference>
<proteinExistence type="predicted"/>
<dbReference type="Pfam" id="PF17667">
    <property type="entry name" value="Pkinase_fungal"/>
    <property type="match status" value="2"/>
</dbReference>
<dbReference type="SUPFAM" id="SSF56112">
    <property type="entry name" value="Protein kinase-like (PK-like)"/>
    <property type="match status" value="1"/>
</dbReference>
<evidence type="ECO:0000256" key="1">
    <source>
        <dbReference type="SAM" id="MobiDB-lite"/>
    </source>
</evidence>
<gene>
    <name evidence="3" type="ORF">F5147DRAFT_780694</name>
</gene>
<dbReference type="AlphaFoldDB" id="A0A9P7JMJ2"/>
<feature type="domain" description="Fungal-type protein kinase" evidence="2">
    <location>
        <begin position="429"/>
        <end position="659"/>
    </location>
</feature>
<dbReference type="EMBL" id="JABBWM010000113">
    <property type="protein sequence ID" value="KAG2089230.1"/>
    <property type="molecule type" value="Genomic_DNA"/>
</dbReference>
<dbReference type="RefSeq" id="XP_041285821.1">
    <property type="nucleotide sequence ID" value="XM_041442494.1"/>
</dbReference>
<dbReference type="PANTHER" id="PTHR38248:SF2">
    <property type="entry name" value="FUNK1 11"/>
    <property type="match status" value="1"/>
</dbReference>
<evidence type="ECO:0000313" key="4">
    <source>
        <dbReference type="Proteomes" id="UP000823399"/>
    </source>
</evidence>
<reference evidence="3" key="1">
    <citation type="journal article" date="2020" name="New Phytol.">
        <title>Comparative genomics reveals dynamic genome evolution in host specialist ectomycorrhizal fungi.</title>
        <authorList>
            <person name="Lofgren L.A."/>
            <person name="Nguyen N.H."/>
            <person name="Vilgalys R."/>
            <person name="Ruytinx J."/>
            <person name="Liao H.L."/>
            <person name="Branco S."/>
            <person name="Kuo A."/>
            <person name="LaButti K."/>
            <person name="Lipzen A."/>
            <person name="Andreopoulos W."/>
            <person name="Pangilinan J."/>
            <person name="Riley R."/>
            <person name="Hundley H."/>
            <person name="Na H."/>
            <person name="Barry K."/>
            <person name="Grigoriev I.V."/>
            <person name="Stajich J.E."/>
            <person name="Kennedy P.G."/>
        </authorList>
    </citation>
    <scope>NUCLEOTIDE SEQUENCE</scope>
    <source>
        <strain evidence="3">FC423</strain>
    </source>
</reference>
<comment type="caution">
    <text evidence="3">The sequence shown here is derived from an EMBL/GenBank/DDBJ whole genome shotgun (WGS) entry which is preliminary data.</text>
</comment>
<evidence type="ECO:0000313" key="3">
    <source>
        <dbReference type="EMBL" id="KAG2089230.1"/>
    </source>
</evidence>
<feature type="compositionally biased region" description="Polar residues" evidence="1">
    <location>
        <begin position="151"/>
        <end position="160"/>
    </location>
</feature>
<sequence length="826" mass="93819">MAPADHSKTVDFGIKLASLMSAPRVSDMPTMDILTDLELNHLIVEEEEPADSTQPLSYLLSRIFRTFTIDVPDVTELQVLLHKIRYRDTRLHVKFAHLDEQSLVPLYDEDSCRWNWALPRSHRESGIDQLPELEEIGDGEENSGANKEFGSGSSSPSVQQHTLEVDATTDDTSQKSHTLEDIFSSFFNATCGAVVRENSQNSTRPVKDDEMSRKPDLALLDDVEARWDTIKAVCELTSQPYTPSGTIGKTLDSKAYLLLRRQPWRQFVLLLSLTNEYRELQVHMYDHAGGVMTSPNHIDEAPNHYLHILSSVVFGHIECIGYDPSINIFTKTLRPAQLENPIFRPSGRRQVTLDQVHGPQMDGANQSTASNAPNMVIDAPESDLEMDPDTNTLRSELDSENIVMDPPQLEIPKDPLRQPFSELIGRITVNNHVYDILELIFSSQGLVGQGTVCYLARRDEEEYIIKDHWVLGRKDAVLNKVNMLQEMKGVHGVPELVEYWLVEITPREVDETVKYRYKIFKSIKGTSRTHLRLVLKPRARPLHALRTKVELVGALQDIAKIQQTAVEERGILHRDCSLNNTMIWDDGSQKYAIGGTGTLPFMSRSLLWQLSEAVGDPATSVRSWKAKLAMHSLAMPPPLVLHHYHDDLESLFYVFMCICIKYRGPLGIKRDLSADRCQDWLPHQWAVNTLKEASDVKTSFFFHPNVHKLQQQFHPYFASLLPLAKQWYDLIRNKGPSSMVTFQEVINLLETHLDMLPKNEPSPELLFARRVIAALPQKRNASELEGDNWGNSDLTVDERNVIKTKGRMGWTMEVTPQLTGKRSRTT</sequence>
<evidence type="ECO:0000259" key="2">
    <source>
        <dbReference type="Pfam" id="PF17667"/>
    </source>
</evidence>
<name>A0A9P7JMJ2_9AGAM</name>